<name>A0ABD6D279_9EURY</name>
<proteinExistence type="predicted"/>
<comment type="caution">
    <text evidence="1">The sequence shown here is derived from an EMBL/GenBank/DDBJ whole genome shotgun (WGS) entry which is preliminary data.</text>
</comment>
<sequence>MSDDSNKIPVARRGGPAGYSGELLDGTPGDYKPCCKVGRMADKYDLTTGVGTLDKDIHKELLAKWLGINEYPGTSVRGLVDWFNQKIMQLFYLEHDRKDTSPRLSVEYEAFVGDDEARRVWIEEELEQDGIDTDELDDDFVSTATMYRHLTNCLGAEKETDSDSDSDSGSDWERRNIEILRDQAADKVTDTLKSWDNKDVLPGGSDAEVFVEVDLTCPVCSTSVPIRQARQRGYVCEDHLGSHADIDEDTDEDLEAEVE</sequence>
<gene>
    <name evidence="1" type="primary">rdfA</name>
    <name evidence="1" type="ORF">ACFSBJ_16535</name>
</gene>
<accession>A0ABD6D279</accession>
<evidence type="ECO:0000313" key="2">
    <source>
        <dbReference type="Proteomes" id="UP001597075"/>
    </source>
</evidence>
<dbReference type="EMBL" id="JBHUDL010000011">
    <property type="protein sequence ID" value="MFD1635330.1"/>
    <property type="molecule type" value="Genomic_DNA"/>
</dbReference>
<dbReference type="AlphaFoldDB" id="A0ABD6D279"/>
<dbReference type="Proteomes" id="UP001597075">
    <property type="component" value="Unassembled WGS sequence"/>
</dbReference>
<dbReference type="Pfam" id="PF21811">
    <property type="entry name" value="RdfA"/>
    <property type="match status" value="1"/>
</dbReference>
<dbReference type="RefSeq" id="WP_256406440.1">
    <property type="nucleotide sequence ID" value="NZ_CP187153.1"/>
</dbReference>
<organism evidence="1 2">
    <name type="scientific">Haloplanus ruber</name>
    <dbReference type="NCBI Taxonomy" id="869892"/>
    <lineage>
        <taxon>Archaea</taxon>
        <taxon>Methanobacteriati</taxon>
        <taxon>Methanobacteriota</taxon>
        <taxon>Stenosarchaea group</taxon>
        <taxon>Halobacteria</taxon>
        <taxon>Halobacteriales</taxon>
        <taxon>Haloferacaceae</taxon>
        <taxon>Haloplanus</taxon>
    </lineage>
</organism>
<evidence type="ECO:0000313" key="1">
    <source>
        <dbReference type="EMBL" id="MFD1635330.1"/>
    </source>
</evidence>
<dbReference type="InterPro" id="IPR048925">
    <property type="entry name" value="RdfA"/>
</dbReference>
<reference evidence="1 2" key="1">
    <citation type="journal article" date="2019" name="Int. J. Syst. Evol. Microbiol.">
        <title>The Global Catalogue of Microorganisms (GCM) 10K type strain sequencing project: providing services to taxonomists for standard genome sequencing and annotation.</title>
        <authorList>
            <consortium name="The Broad Institute Genomics Platform"/>
            <consortium name="The Broad Institute Genome Sequencing Center for Infectious Disease"/>
            <person name="Wu L."/>
            <person name="Ma J."/>
        </authorList>
    </citation>
    <scope>NUCLEOTIDE SEQUENCE [LARGE SCALE GENOMIC DNA]</scope>
    <source>
        <strain evidence="1 2">CGMCC 1.10594</strain>
    </source>
</reference>
<protein>
    <submittedName>
        <fullName evidence="1">Rod-determining factor RdfA</fullName>
    </submittedName>
</protein>
<keyword evidence="2" id="KW-1185">Reference proteome</keyword>